<protein>
    <submittedName>
        <fullName evidence="1">Uncharacterized protein</fullName>
    </submittedName>
</protein>
<dbReference type="AlphaFoldDB" id="K1QCT2"/>
<dbReference type="InParanoid" id="K1QCT2"/>
<proteinExistence type="predicted"/>
<name>K1QCT2_MAGGI</name>
<reference evidence="1" key="1">
    <citation type="journal article" date="2012" name="Nature">
        <title>The oyster genome reveals stress adaptation and complexity of shell formation.</title>
        <authorList>
            <person name="Zhang G."/>
            <person name="Fang X."/>
            <person name="Guo X."/>
            <person name="Li L."/>
            <person name="Luo R."/>
            <person name="Xu F."/>
            <person name="Yang P."/>
            <person name="Zhang L."/>
            <person name="Wang X."/>
            <person name="Qi H."/>
            <person name="Xiong Z."/>
            <person name="Que H."/>
            <person name="Xie Y."/>
            <person name="Holland P.W."/>
            <person name="Paps J."/>
            <person name="Zhu Y."/>
            <person name="Wu F."/>
            <person name="Chen Y."/>
            <person name="Wang J."/>
            <person name="Peng C."/>
            <person name="Meng J."/>
            <person name="Yang L."/>
            <person name="Liu J."/>
            <person name="Wen B."/>
            <person name="Zhang N."/>
            <person name="Huang Z."/>
            <person name="Zhu Q."/>
            <person name="Feng Y."/>
            <person name="Mount A."/>
            <person name="Hedgecock D."/>
            <person name="Xu Z."/>
            <person name="Liu Y."/>
            <person name="Domazet-Loso T."/>
            <person name="Du Y."/>
            <person name="Sun X."/>
            <person name="Zhang S."/>
            <person name="Liu B."/>
            <person name="Cheng P."/>
            <person name="Jiang X."/>
            <person name="Li J."/>
            <person name="Fan D."/>
            <person name="Wang W."/>
            <person name="Fu W."/>
            <person name="Wang T."/>
            <person name="Wang B."/>
            <person name="Zhang J."/>
            <person name="Peng Z."/>
            <person name="Li Y."/>
            <person name="Li N."/>
            <person name="Wang J."/>
            <person name="Chen M."/>
            <person name="He Y."/>
            <person name="Tan F."/>
            <person name="Song X."/>
            <person name="Zheng Q."/>
            <person name="Huang R."/>
            <person name="Yang H."/>
            <person name="Du X."/>
            <person name="Chen L."/>
            <person name="Yang M."/>
            <person name="Gaffney P.M."/>
            <person name="Wang S."/>
            <person name="Luo L."/>
            <person name="She Z."/>
            <person name="Ming Y."/>
            <person name="Huang W."/>
            <person name="Zhang S."/>
            <person name="Huang B."/>
            <person name="Zhang Y."/>
            <person name="Qu T."/>
            <person name="Ni P."/>
            <person name="Miao G."/>
            <person name="Wang J."/>
            <person name="Wang Q."/>
            <person name="Steinberg C.E."/>
            <person name="Wang H."/>
            <person name="Li N."/>
            <person name="Qian L."/>
            <person name="Zhang G."/>
            <person name="Li Y."/>
            <person name="Yang H."/>
            <person name="Liu X."/>
            <person name="Wang J."/>
            <person name="Yin Y."/>
            <person name="Wang J."/>
        </authorList>
    </citation>
    <scope>NUCLEOTIDE SEQUENCE [LARGE SCALE GENOMIC DNA]</scope>
    <source>
        <strain evidence="1">05x7-T-G4-1.051#20</strain>
    </source>
</reference>
<sequence length="96" mass="11115">MERAMEILETGIGITGENVDLPLSMERLVECLLRRSNAFQVLCDKNVNELNIFGYYYEPCDYLDATVGLLHYKLMLFTWEELAQPFIIGDFIWNSG</sequence>
<organism evidence="1">
    <name type="scientific">Magallana gigas</name>
    <name type="common">Pacific oyster</name>
    <name type="synonym">Crassostrea gigas</name>
    <dbReference type="NCBI Taxonomy" id="29159"/>
    <lineage>
        <taxon>Eukaryota</taxon>
        <taxon>Metazoa</taxon>
        <taxon>Spiralia</taxon>
        <taxon>Lophotrochozoa</taxon>
        <taxon>Mollusca</taxon>
        <taxon>Bivalvia</taxon>
        <taxon>Autobranchia</taxon>
        <taxon>Pteriomorphia</taxon>
        <taxon>Ostreida</taxon>
        <taxon>Ostreoidea</taxon>
        <taxon>Ostreidae</taxon>
        <taxon>Magallana</taxon>
    </lineage>
</organism>
<dbReference type="EMBL" id="JH817038">
    <property type="protein sequence ID" value="EKC34687.1"/>
    <property type="molecule type" value="Genomic_DNA"/>
</dbReference>
<gene>
    <name evidence="1" type="ORF">CGI_10026823</name>
</gene>
<dbReference type="HOGENOM" id="CLU_2361762_0_0_1"/>
<accession>K1QCT2</accession>
<evidence type="ECO:0000313" key="1">
    <source>
        <dbReference type="EMBL" id="EKC34687.1"/>
    </source>
</evidence>